<dbReference type="Proteomes" id="UP000679575">
    <property type="component" value="Chromosome"/>
</dbReference>
<proteinExistence type="predicted"/>
<dbReference type="InterPro" id="IPR010260">
    <property type="entry name" value="AlpA"/>
</dbReference>
<organism evidence="1 2">
    <name type="scientific">Shewanella yunxiaonensis</name>
    <dbReference type="NCBI Taxonomy" id="2829809"/>
    <lineage>
        <taxon>Bacteria</taxon>
        <taxon>Pseudomonadati</taxon>
        <taxon>Pseudomonadota</taxon>
        <taxon>Gammaproteobacteria</taxon>
        <taxon>Alteromonadales</taxon>
        <taxon>Shewanellaceae</taxon>
        <taxon>Shewanella</taxon>
    </lineage>
</organism>
<evidence type="ECO:0000313" key="1">
    <source>
        <dbReference type="EMBL" id="QUN04777.1"/>
    </source>
</evidence>
<reference evidence="1 2" key="1">
    <citation type="submission" date="2021-04" db="EMBL/GenBank/DDBJ databases">
        <title>Novel species identification of genus Shewanella.</title>
        <authorList>
            <person name="Liu G."/>
        </authorList>
    </citation>
    <scope>NUCLEOTIDE SEQUENCE [LARGE SCALE GENOMIC DNA]</scope>
    <source>
        <strain evidence="1 2">FJAT-54481</strain>
    </source>
</reference>
<evidence type="ECO:0000313" key="2">
    <source>
        <dbReference type="Proteomes" id="UP000679575"/>
    </source>
</evidence>
<protein>
    <submittedName>
        <fullName evidence="1">AlpA family phage regulatory protein</fullName>
    </submittedName>
</protein>
<dbReference type="EMBL" id="CP073587">
    <property type="protein sequence ID" value="QUN04777.1"/>
    <property type="molecule type" value="Genomic_DNA"/>
</dbReference>
<keyword evidence="2" id="KW-1185">Reference proteome</keyword>
<accession>A0ABX7YQ91</accession>
<name>A0ABX7YQ91_9GAMM</name>
<gene>
    <name evidence="1" type="ORF">KDN34_11005</name>
</gene>
<dbReference type="Gene3D" id="1.10.238.160">
    <property type="match status" value="1"/>
</dbReference>
<sequence length="102" mass="11696">MSYFVLKNSVENYIMLENSMRVVRKPEVKNLLGISHSTLHERINEGLLPKPFRLSGRAVGWYEYEIQYILSALAAEVSDSALADVVNTLIKKRKEAWASLRQ</sequence>
<dbReference type="Pfam" id="PF05930">
    <property type="entry name" value="Phage_AlpA"/>
    <property type="match status" value="1"/>
</dbReference>
<dbReference type="RefSeq" id="WP_212593830.1">
    <property type="nucleotide sequence ID" value="NZ_CP073587.1"/>
</dbReference>